<sequence length="391" mass="40928">MELIAKERDRLLHRAARFIGISLAVVAFLGLSVPGVVDLTSLFAALLLCVLLVFSLVRLGGDHSILWVLLGLAAGLGVLTIVQLPFGAPDQSALATALIPFAGGTIASFALVLTGRIPRVVILVAGFAATVGLVVLATGSSNPLSYPVGAVVLGWIIFTFVGLWVSSSVPRAARRINNIGRAHRAERQASEIEAQRRQGARLLHDTVLATLTLLAHSGVGVTEDALRAQAGDDAQLLRQLRLGSTPAPQDLPLATGAIPVAATDDAILGTTLESVKQRFGRIGLEVSWHGTGQVLLPSEVLDAFLLALAECLENVRRHAGVTEAHVTITDDETTVRAMVTDSGIGFDVRDIDSARLGLKDSVIARLGEVGGTARLFSSPGSGTTVVLEVPK</sequence>
<feature type="transmembrane region" description="Helical" evidence="4">
    <location>
        <begin position="120"/>
        <end position="138"/>
    </location>
</feature>
<accession>A0ABP7FZS2</accession>
<keyword evidence="3" id="KW-0902">Two-component regulatory system</keyword>
<dbReference type="SUPFAM" id="SSF55874">
    <property type="entry name" value="ATPase domain of HSP90 chaperone/DNA topoisomerase II/histidine kinase"/>
    <property type="match status" value="1"/>
</dbReference>
<keyword evidence="1" id="KW-0808">Transferase</keyword>
<evidence type="ECO:0000256" key="1">
    <source>
        <dbReference type="ARBA" id="ARBA00022679"/>
    </source>
</evidence>
<comment type="caution">
    <text evidence="6">The sequence shown here is derived from an EMBL/GenBank/DDBJ whole genome shotgun (WGS) entry which is preliminary data.</text>
</comment>
<dbReference type="PANTHER" id="PTHR24421">
    <property type="entry name" value="NITRATE/NITRITE SENSOR PROTEIN NARX-RELATED"/>
    <property type="match status" value="1"/>
</dbReference>
<dbReference type="InterPro" id="IPR050482">
    <property type="entry name" value="Sensor_HK_TwoCompSys"/>
</dbReference>
<gene>
    <name evidence="6" type="ORF">GCM10022239_24370</name>
</gene>
<keyword evidence="4" id="KW-1133">Transmembrane helix</keyword>
<feature type="transmembrane region" description="Helical" evidence="4">
    <location>
        <begin position="64"/>
        <end position="86"/>
    </location>
</feature>
<evidence type="ECO:0000313" key="6">
    <source>
        <dbReference type="EMBL" id="GAA3748025.1"/>
    </source>
</evidence>
<evidence type="ECO:0000259" key="5">
    <source>
        <dbReference type="Pfam" id="PF02518"/>
    </source>
</evidence>
<evidence type="ECO:0000313" key="7">
    <source>
        <dbReference type="Proteomes" id="UP001501004"/>
    </source>
</evidence>
<dbReference type="Gene3D" id="3.30.565.10">
    <property type="entry name" value="Histidine kinase-like ATPase, C-terminal domain"/>
    <property type="match status" value="1"/>
</dbReference>
<dbReference type="Proteomes" id="UP001501004">
    <property type="component" value="Unassembled WGS sequence"/>
</dbReference>
<protein>
    <recommendedName>
        <fullName evidence="5">Histidine kinase/HSP90-like ATPase domain-containing protein</fullName>
    </recommendedName>
</protein>
<evidence type="ECO:0000256" key="2">
    <source>
        <dbReference type="ARBA" id="ARBA00022777"/>
    </source>
</evidence>
<feature type="transmembrane region" description="Helical" evidence="4">
    <location>
        <begin position="15"/>
        <end position="33"/>
    </location>
</feature>
<dbReference type="RefSeq" id="WP_344757040.1">
    <property type="nucleotide sequence ID" value="NZ_BAABAE010000003.1"/>
</dbReference>
<keyword evidence="4" id="KW-0812">Transmembrane</keyword>
<reference evidence="7" key="1">
    <citation type="journal article" date="2019" name="Int. J. Syst. Evol. Microbiol.">
        <title>The Global Catalogue of Microorganisms (GCM) 10K type strain sequencing project: providing services to taxonomists for standard genome sequencing and annotation.</title>
        <authorList>
            <consortium name="The Broad Institute Genomics Platform"/>
            <consortium name="The Broad Institute Genome Sequencing Center for Infectious Disease"/>
            <person name="Wu L."/>
            <person name="Ma J."/>
        </authorList>
    </citation>
    <scope>NUCLEOTIDE SEQUENCE [LARGE SCALE GENOMIC DNA]</scope>
    <source>
        <strain evidence="7">JCM 16949</strain>
    </source>
</reference>
<dbReference type="InterPro" id="IPR003594">
    <property type="entry name" value="HATPase_dom"/>
</dbReference>
<feature type="transmembrane region" description="Helical" evidence="4">
    <location>
        <begin position="144"/>
        <end position="165"/>
    </location>
</feature>
<evidence type="ECO:0000256" key="3">
    <source>
        <dbReference type="ARBA" id="ARBA00023012"/>
    </source>
</evidence>
<dbReference type="Pfam" id="PF02518">
    <property type="entry name" value="HATPase_c"/>
    <property type="match status" value="1"/>
</dbReference>
<feature type="domain" description="Histidine kinase/HSP90-like ATPase" evidence="5">
    <location>
        <begin position="305"/>
        <end position="390"/>
    </location>
</feature>
<feature type="transmembrane region" description="Helical" evidence="4">
    <location>
        <begin position="92"/>
        <end position="113"/>
    </location>
</feature>
<keyword evidence="4" id="KW-0472">Membrane</keyword>
<proteinExistence type="predicted"/>
<evidence type="ECO:0000256" key="4">
    <source>
        <dbReference type="SAM" id="Phobius"/>
    </source>
</evidence>
<dbReference type="InterPro" id="IPR036890">
    <property type="entry name" value="HATPase_C_sf"/>
</dbReference>
<name>A0ABP7FZS2_9MICO</name>
<feature type="transmembrane region" description="Helical" evidence="4">
    <location>
        <begin position="39"/>
        <end position="57"/>
    </location>
</feature>
<dbReference type="EMBL" id="BAABAE010000003">
    <property type="protein sequence ID" value="GAA3748025.1"/>
    <property type="molecule type" value="Genomic_DNA"/>
</dbReference>
<organism evidence="6 7">
    <name type="scientific">Leifsonella bigeumensis</name>
    <dbReference type="NCBI Taxonomy" id="433643"/>
    <lineage>
        <taxon>Bacteria</taxon>
        <taxon>Bacillati</taxon>
        <taxon>Actinomycetota</taxon>
        <taxon>Actinomycetes</taxon>
        <taxon>Micrococcales</taxon>
        <taxon>Microbacteriaceae</taxon>
        <taxon>Leifsonella</taxon>
    </lineage>
</organism>
<keyword evidence="7" id="KW-1185">Reference proteome</keyword>
<keyword evidence="2" id="KW-0418">Kinase</keyword>